<feature type="transmembrane region" description="Helical" evidence="9">
    <location>
        <begin position="447"/>
        <end position="468"/>
    </location>
</feature>
<feature type="transmembrane region" description="Helical" evidence="9">
    <location>
        <begin position="404"/>
        <end position="426"/>
    </location>
</feature>
<reference evidence="11 12" key="1">
    <citation type="submission" date="2018-11" db="EMBL/GenBank/DDBJ databases">
        <title>Genome sequence of Saitozyma podzolica DSM 27192.</title>
        <authorList>
            <person name="Aliyu H."/>
            <person name="Gorte O."/>
            <person name="Ochsenreither K."/>
        </authorList>
    </citation>
    <scope>NUCLEOTIDE SEQUENCE [LARGE SCALE GENOMIC DNA]</scope>
    <source>
        <strain evidence="11 12">DSM 27192</strain>
    </source>
</reference>
<proteinExistence type="inferred from homology"/>
<keyword evidence="6 9" id="KW-0472">Membrane</keyword>
<dbReference type="InterPro" id="IPR005829">
    <property type="entry name" value="Sugar_transporter_CS"/>
</dbReference>
<evidence type="ECO:0000313" key="12">
    <source>
        <dbReference type="Proteomes" id="UP000279259"/>
    </source>
</evidence>
<feature type="transmembrane region" description="Helical" evidence="9">
    <location>
        <begin position="474"/>
        <end position="492"/>
    </location>
</feature>
<dbReference type="OrthoDB" id="6612291at2759"/>
<evidence type="ECO:0000259" key="10">
    <source>
        <dbReference type="PROSITE" id="PS50850"/>
    </source>
</evidence>
<dbReference type="Proteomes" id="UP000279259">
    <property type="component" value="Unassembled WGS sequence"/>
</dbReference>
<feature type="transmembrane region" description="Helical" evidence="9">
    <location>
        <begin position="376"/>
        <end position="398"/>
    </location>
</feature>
<feature type="transmembrane region" description="Helical" evidence="9">
    <location>
        <begin position="225"/>
        <end position="243"/>
    </location>
</feature>
<feature type="domain" description="Major facilitator superfamily (MFS) profile" evidence="10">
    <location>
        <begin position="58"/>
        <end position="496"/>
    </location>
</feature>
<dbReference type="PANTHER" id="PTHR48022:SF68">
    <property type="entry name" value="MAJOR FACILITATOR SUPERFAMILY (MFS) PROFILE DOMAIN-CONTAINING PROTEIN-RELATED"/>
    <property type="match status" value="1"/>
</dbReference>
<comment type="subcellular location">
    <subcellularLocation>
        <location evidence="1">Membrane</location>
        <topology evidence="1">Multi-pass membrane protein</topology>
    </subcellularLocation>
</comment>
<gene>
    <name evidence="11" type="ORF">EHS25_005347</name>
</gene>
<dbReference type="AlphaFoldDB" id="A0A427XZ69"/>
<comment type="caution">
    <text evidence="11">The sequence shown here is derived from an EMBL/GenBank/DDBJ whole genome shotgun (WGS) entry which is preliminary data.</text>
</comment>
<dbReference type="SUPFAM" id="SSF103473">
    <property type="entry name" value="MFS general substrate transporter"/>
    <property type="match status" value="1"/>
</dbReference>
<comment type="catalytic activity">
    <reaction evidence="7">
        <text>myo-inositol(out) + H(+)(out) = myo-inositol(in) + H(+)(in)</text>
        <dbReference type="Rhea" id="RHEA:60364"/>
        <dbReference type="ChEBI" id="CHEBI:15378"/>
        <dbReference type="ChEBI" id="CHEBI:17268"/>
    </reaction>
</comment>
<dbReference type="PANTHER" id="PTHR48022">
    <property type="entry name" value="PLASTIDIC GLUCOSE TRANSPORTER 4"/>
    <property type="match status" value="1"/>
</dbReference>
<dbReference type="InterPro" id="IPR036259">
    <property type="entry name" value="MFS_trans_sf"/>
</dbReference>
<evidence type="ECO:0000256" key="1">
    <source>
        <dbReference type="ARBA" id="ARBA00004141"/>
    </source>
</evidence>
<dbReference type="Pfam" id="PF00083">
    <property type="entry name" value="Sugar_tr"/>
    <property type="match status" value="1"/>
</dbReference>
<dbReference type="PROSITE" id="PS00216">
    <property type="entry name" value="SUGAR_TRANSPORT_1"/>
    <property type="match status" value="1"/>
</dbReference>
<evidence type="ECO:0000256" key="3">
    <source>
        <dbReference type="ARBA" id="ARBA00022448"/>
    </source>
</evidence>
<dbReference type="EMBL" id="RSCD01000022">
    <property type="protein sequence ID" value="RSH84102.1"/>
    <property type="molecule type" value="Genomic_DNA"/>
</dbReference>
<keyword evidence="3 8" id="KW-0813">Transport</keyword>
<dbReference type="GO" id="GO:0005351">
    <property type="term" value="F:carbohydrate:proton symporter activity"/>
    <property type="evidence" value="ECO:0007669"/>
    <property type="project" value="TreeGrafter"/>
</dbReference>
<evidence type="ECO:0000313" key="11">
    <source>
        <dbReference type="EMBL" id="RSH84102.1"/>
    </source>
</evidence>
<keyword evidence="5 9" id="KW-1133">Transmembrane helix</keyword>
<dbReference type="InterPro" id="IPR020846">
    <property type="entry name" value="MFS_dom"/>
</dbReference>
<dbReference type="InterPro" id="IPR005828">
    <property type="entry name" value="MFS_sugar_transport-like"/>
</dbReference>
<organism evidence="11 12">
    <name type="scientific">Saitozyma podzolica</name>
    <dbReference type="NCBI Taxonomy" id="1890683"/>
    <lineage>
        <taxon>Eukaryota</taxon>
        <taxon>Fungi</taxon>
        <taxon>Dikarya</taxon>
        <taxon>Basidiomycota</taxon>
        <taxon>Agaricomycotina</taxon>
        <taxon>Tremellomycetes</taxon>
        <taxon>Tremellales</taxon>
        <taxon>Trimorphomycetaceae</taxon>
        <taxon>Saitozyma</taxon>
    </lineage>
</organism>
<keyword evidence="12" id="KW-1185">Reference proteome</keyword>
<dbReference type="GO" id="GO:0016020">
    <property type="term" value="C:membrane"/>
    <property type="evidence" value="ECO:0007669"/>
    <property type="project" value="UniProtKB-SubCell"/>
</dbReference>
<dbReference type="InterPro" id="IPR050360">
    <property type="entry name" value="MFS_Sugar_Transporters"/>
</dbReference>
<dbReference type="NCBIfam" id="TIGR00879">
    <property type="entry name" value="SP"/>
    <property type="match status" value="1"/>
</dbReference>
<name>A0A427XZ69_9TREE</name>
<feature type="transmembrane region" description="Helical" evidence="9">
    <location>
        <begin position="347"/>
        <end position="369"/>
    </location>
</feature>
<keyword evidence="4 9" id="KW-0812">Transmembrane</keyword>
<evidence type="ECO:0000256" key="2">
    <source>
        <dbReference type="ARBA" id="ARBA00010992"/>
    </source>
</evidence>
<comment type="similarity">
    <text evidence="2 8">Belongs to the major facilitator superfamily. Sugar transporter (TC 2.A.1.1) family.</text>
</comment>
<feature type="transmembrane region" description="Helical" evidence="9">
    <location>
        <begin position="192"/>
        <end position="213"/>
    </location>
</feature>
<feature type="transmembrane region" description="Helical" evidence="9">
    <location>
        <begin position="133"/>
        <end position="151"/>
    </location>
</feature>
<dbReference type="InterPro" id="IPR003663">
    <property type="entry name" value="Sugar/inositol_transpt"/>
</dbReference>
<evidence type="ECO:0000256" key="9">
    <source>
        <dbReference type="SAM" id="Phobius"/>
    </source>
</evidence>
<sequence>MSAPQIQDDIKLDTIEHAEQPVSAIQASTTPHAVATVSPLQSYGLVKTITTFKYAAALCLLAGFNACSDGFQNGIPGNIIAMEGFINQFGVDVNGVKTLEATTISNWAAAYTAGYIVILLAGNWPIDYFGRKFCLLWVQLLMVVACLQQMFANNWQLWLASKLFDGLSVGLNQAVCSSYVSELAPTNARGALLACYQLWWAVGGFGASIGIQIVSTMPSSQWRHAIYSEWVFIGIALIIWVFLPESPRWYCQKGKHEQAKKILQRVNGGVEGYDLETEYAILVQEVEDGHRLAVRSSGTSFFDLFRGTNLRRTLISFGPFGWQQWIGVPVIFGYTSYFFQLAGLKEVFMGTVAVNLILVVFVAISFFTVEKVGRRRLLLIGGVLMIACLMIVGGMGTIKTQTSATGGLCLVAVYALTAGPIGYVYLAETSTVVLRAKTTTTAAAMTGMLNLVVNYCMPLMLSTTGANWGVKGTSFFYAGTGLIGLVLVYFFIPETRGRSFIELDELFERRIPARDFRATRTTAEETAAVAHKGDDV</sequence>
<evidence type="ECO:0000256" key="7">
    <source>
        <dbReference type="ARBA" id="ARBA00049119"/>
    </source>
</evidence>
<evidence type="ECO:0000256" key="8">
    <source>
        <dbReference type="RuleBase" id="RU003346"/>
    </source>
</evidence>
<evidence type="ECO:0000256" key="4">
    <source>
        <dbReference type="ARBA" id="ARBA00022692"/>
    </source>
</evidence>
<dbReference type="PROSITE" id="PS00217">
    <property type="entry name" value="SUGAR_TRANSPORT_2"/>
    <property type="match status" value="1"/>
</dbReference>
<evidence type="ECO:0000256" key="6">
    <source>
        <dbReference type="ARBA" id="ARBA00023136"/>
    </source>
</evidence>
<feature type="transmembrane region" description="Helical" evidence="9">
    <location>
        <begin position="314"/>
        <end position="335"/>
    </location>
</feature>
<protein>
    <recommendedName>
        <fullName evidence="10">Major facilitator superfamily (MFS) profile domain-containing protein</fullName>
    </recommendedName>
</protein>
<feature type="transmembrane region" description="Helical" evidence="9">
    <location>
        <begin position="107"/>
        <end position="126"/>
    </location>
</feature>
<dbReference type="PROSITE" id="PS50850">
    <property type="entry name" value="MFS"/>
    <property type="match status" value="1"/>
</dbReference>
<accession>A0A427XZ69</accession>
<dbReference type="Gene3D" id="1.20.1250.20">
    <property type="entry name" value="MFS general substrate transporter like domains"/>
    <property type="match status" value="1"/>
</dbReference>
<evidence type="ECO:0000256" key="5">
    <source>
        <dbReference type="ARBA" id="ARBA00022989"/>
    </source>
</evidence>